<name>A0A8J7KTH4_9ACTN</name>
<sequence length="418" mass="43452">MRRRLLTLTAILAAGLLTIAPARAGFDQPDVVSVDPVDWTPHVLDGTVYAFAVLDDTVVVGGEFTAVRDAAGRSFDRSNLFAFSLADGHVLPFAPRVDGPVRALAPGAAGTVFAGGEFRQVNGSARHGLAKVRLDGWLDAGFRTAIDDSAGLVRALASRGDRLYVAGDFATIGGVSRRALARLDAATGGVDPDFDLALTRPAGKVWVQSMTVSADGGVLVFDGTFTAVSGQDRYQLAVARTGGARAEVAAWSTDAVAASPCNPDYDTYLRGVDVSADGSYFVVVASGHAAGPDLICNSAVRFDTDGGAGREPVWVNHTGGNTLLSVAVTDAAVYVGGHQQWLDNPYGNKYAGRGAVSRPGIGAIDARTGEALAWNPTKDRGVGTEALLAFDGGLLVGSDTEHLGREYHARLGIFPLDP</sequence>
<evidence type="ECO:0008006" key="4">
    <source>
        <dbReference type="Google" id="ProtNLM"/>
    </source>
</evidence>
<evidence type="ECO:0000313" key="2">
    <source>
        <dbReference type="EMBL" id="MBG6140742.1"/>
    </source>
</evidence>
<dbReference type="AlphaFoldDB" id="A0A8J7KTH4"/>
<feature type="chain" id="PRO_5039125131" description="PKD domain containing protein" evidence="1">
    <location>
        <begin position="25"/>
        <end position="418"/>
    </location>
</feature>
<keyword evidence="1" id="KW-0732">Signal</keyword>
<dbReference type="SUPFAM" id="SSF50998">
    <property type="entry name" value="Quinoprotein alcohol dehydrogenase-like"/>
    <property type="match status" value="1"/>
</dbReference>
<dbReference type="RefSeq" id="WP_197007260.1">
    <property type="nucleotide sequence ID" value="NZ_BONS01000019.1"/>
</dbReference>
<dbReference type="Proteomes" id="UP000622552">
    <property type="component" value="Unassembled WGS sequence"/>
</dbReference>
<dbReference type="InterPro" id="IPR013431">
    <property type="entry name" value="Delta_60_rpt"/>
</dbReference>
<evidence type="ECO:0000256" key="1">
    <source>
        <dbReference type="SAM" id="SignalP"/>
    </source>
</evidence>
<feature type="signal peptide" evidence="1">
    <location>
        <begin position="1"/>
        <end position="24"/>
    </location>
</feature>
<protein>
    <recommendedName>
        <fullName evidence="4">PKD domain containing protein</fullName>
    </recommendedName>
</protein>
<reference evidence="2" key="1">
    <citation type="submission" date="2020-11" db="EMBL/GenBank/DDBJ databases">
        <title>Sequencing the genomes of 1000 actinobacteria strains.</title>
        <authorList>
            <person name="Klenk H.-P."/>
        </authorList>
    </citation>
    <scope>NUCLEOTIDE SEQUENCE</scope>
    <source>
        <strain evidence="2">DSM 45356</strain>
    </source>
</reference>
<dbReference type="InterPro" id="IPR011047">
    <property type="entry name" value="Quinoprotein_ADH-like_sf"/>
</dbReference>
<gene>
    <name evidence="2" type="ORF">IW245_006936</name>
</gene>
<dbReference type="Pfam" id="PF17164">
    <property type="entry name" value="DUF5122"/>
    <property type="match status" value="2"/>
</dbReference>
<proteinExistence type="predicted"/>
<accession>A0A8J7KTH4</accession>
<keyword evidence="3" id="KW-1185">Reference proteome</keyword>
<comment type="caution">
    <text evidence="2">The sequence shown here is derived from an EMBL/GenBank/DDBJ whole genome shotgun (WGS) entry which is preliminary data.</text>
</comment>
<evidence type="ECO:0000313" key="3">
    <source>
        <dbReference type="Proteomes" id="UP000622552"/>
    </source>
</evidence>
<organism evidence="2 3">
    <name type="scientific">Longispora fulva</name>
    <dbReference type="NCBI Taxonomy" id="619741"/>
    <lineage>
        <taxon>Bacteria</taxon>
        <taxon>Bacillati</taxon>
        <taxon>Actinomycetota</taxon>
        <taxon>Actinomycetes</taxon>
        <taxon>Micromonosporales</taxon>
        <taxon>Micromonosporaceae</taxon>
        <taxon>Longispora</taxon>
    </lineage>
</organism>
<dbReference type="EMBL" id="JADOUF010000001">
    <property type="protein sequence ID" value="MBG6140742.1"/>
    <property type="molecule type" value="Genomic_DNA"/>
</dbReference>